<dbReference type="RefSeq" id="WP_071454875.1">
    <property type="nucleotide sequence ID" value="NZ_CP017675.1"/>
</dbReference>
<dbReference type="GO" id="GO:0015941">
    <property type="term" value="P:pantothenate catabolic process"/>
    <property type="evidence" value="ECO:0007669"/>
    <property type="project" value="InterPro"/>
</dbReference>
<dbReference type="Gene3D" id="3.40.50.10300">
    <property type="entry name" value="CoaB-like"/>
    <property type="match status" value="1"/>
</dbReference>
<comment type="pathway">
    <text evidence="3 4">Cofactor biosynthesis; coenzyme A biosynthesis; CoA from (R)-pantothenate: step 2/5.</text>
</comment>
<dbReference type="InterPro" id="IPR005252">
    <property type="entry name" value="CoaBC"/>
</dbReference>
<keyword evidence="8" id="KW-1185">Reference proteome</keyword>
<dbReference type="Pfam" id="PF04127">
    <property type="entry name" value="DFP"/>
    <property type="match status" value="1"/>
</dbReference>
<feature type="binding site" evidence="3">
    <location>
        <position position="341"/>
    </location>
    <ligand>
        <name>CTP</name>
        <dbReference type="ChEBI" id="CHEBI:37563"/>
    </ligand>
</feature>
<evidence type="ECO:0000313" key="7">
    <source>
        <dbReference type="EMBL" id="APB34436.1"/>
    </source>
</evidence>
<dbReference type="OrthoDB" id="9802554at2"/>
<reference evidence="7 8" key="1">
    <citation type="submission" date="2016-10" db="EMBL/GenBank/DDBJ databases">
        <title>Description of Gloeomargarita lithophora gen. nov., sp. nov., a thylakoid-bearing basal-branching cyanobacterium with intracellular carbonates, and proposal for Gloeomargaritales ord. nov.</title>
        <authorList>
            <person name="Moreira D."/>
            <person name="Tavera R."/>
            <person name="Benzerara K."/>
            <person name="Skouri-Panet F."/>
            <person name="Couradeau E."/>
            <person name="Gerard E."/>
            <person name="Loussert C."/>
            <person name="Novelo E."/>
            <person name="Zivanovic Y."/>
            <person name="Lopez-Garcia P."/>
        </authorList>
    </citation>
    <scope>NUCLEOTIDE SEQUENCE [LARGE SCALE GENOMIC DNA]</scope>
    <source>
        <strain evidence="7 8">D10</strain>
    </source>
</reference>
<comment type="function">
    <text evidence="3">Catalyzes two sequential steps in the biosynthesis of coenzyme A. In the first step cysteine is conjugated to 4'-phosphopantothenate to form 4-phosphopantothenoylcysteine. In the second step the latter compound is decarboxylated to form 4'-phosphopantotheine.</text>
</comment>
<dbReference type="Pfam" id="PF02441">
    <property type="entry name" value="Flavoprotein"/>
    <property type="match status" value="1"/>
</dbReference>
<dbReference type="InterPro" id="IPR035929">
    <property type="entry name" value="CoaB-like_sf"/>
</dbReference>
<keyword evidence="3" id="KW-0460">Magnesium</keyword>
<feature type="binding site" evidence="3">
    <location>
        <position position="337"/>
    </location>
    <ligand>
        <name>CTP</name>
        <dbReference type="ChEBI" id="CHEBI:37563"/>
    </ligand>
</feature>
<dbReference type="Gene3D" id="3.40.50.1950">
    <property type="entry name" value="Flavin prenyltransferase-like"/>
    <property type="match status" value="1"/>
</dbReference>
<comment type="pathway">
    <text evidence="3 4">Cofactor biosynthesis; coenzyme A biosynthesis; CoA from (R)-pantothenate: step 3/5.</text>
</comment>
<proteinExistence type="inferred from homology"/>
<feature type="region of interest" description="Phosphopantothenate--cysteine ligase" evidence="3">
    <location>
        <begin position="190"/>
        <end position="409"/>
    </location>
</feature>
<dbReference type="GO" id="GO:0004632">
    <property type="term" value="F:phosphopantothenate--cysteine ligase activity"/>
    <property type="evidence" value="ECO:0007669"/>
    <property type="project" value="UniProtKB-UniRule"/>
</dbReference>
<dbReference type="GO" id="GO:0015937">
    <property type="term" value="P:coenzyme A biosynthetic process"/>
    <property type="evidence" value="ECO:0007669"/>
    <property type="project" value="UniProtKB-UniRule"/>
</dbReference>
<dbReference type="GO" id="GO:0004633">
    <property type="term" value="F:phosphopantothenoylcysteine decarboxylase activity"/>
    <property type="evidence" value="ECO:0007669"/>
    <property type="project" value="UniProtKB-UniRule"/>
</dbReference>
<sequence>MGRILVGIGGGISAYKVCELVSRWVQAGHQVRVVLTPMAERFITPLTVSTLSRHPAYTDGDFWQATGRPLHIELGEWAEVILVAPLTADLLAKIAHGQADDLLTNTLLASTAPVLVAPAMNATMWQQLSVQSNYKMLLQWPRFHSVGTRSGLLACDAVGPGRMAEPEEIYPWVESLLITGGQRDLCQYKILVTAGGTREYLDPVRFLGNPATGAMGLALAQAANHRGAQVTLIHAPVSQRIPPLEAVVPVTSGQAMYNAVMAAFPAQDWCLMAAAVGDVQPGTYHPHKLRKRDLPDCLPLAPVPDILQALSNIKQPHQLLVGFAAQTGEIEPPAWEKLIAKKLDAIVANPVDQAQAGFGSSTNWGIWLDRQGQRLEFSLVPKLTLAHQILTATRSFYSSASSGTSAAGG</sequence>
<dbReference type="UniPathway" id="UPA00241">
    <property type="reaction ID" value="UER00353"/>
</dbReference>
<evidence type="ECO:0000256" key="4">
    <source>
        <dbReference type="RuleBase" id="RU364078"/>
    </source>
</evidence>
<comment type="caution">
    <text evidence="3">Lacks conserved residue(s) required for the propagation of feature annotation.</text>
</comment>
<dbReference type="KEGG" id="glt:GlitD10_2107"/>
<evidence type="ECO:0000313" key="8">
    <source>
        <dbReference type="Proteomes" id="UP000180235"/>
    </source>
</evidence>
<accession>A0A1J0AES1</accession>
<keyword evidence="3 4" id="KW-0288">FMN</keyword>
<feature type="active site" description="Proton donor" evidence="3">
    <location>
        <position position="155"/>
    </location>
</feature>
<feature type="binding site" evidence="3">
    <location>
        <begin position="304"/>
        <end position="307"/>
    </location>
    <ligand>
        <name>CTP</name>
        <dbReference type="ChEBI" id="CHEBI:37563"/>
    </ligand>
</feature>
<evidence type="ECO:0000256" key="3">
    <source>
        <dbReference type="HAMAP-Rule" id="MF_02225"/>
    </source>
</evidence>
<dbReference type="PANTHER" id="PTHR14359">
    <property type="entry name" value="HOMO-OLIGOMERIC FLAVIN CONTAINING CYS DECARBOXYLASE FAMILY"/>
    <property type="match status" value="1"/>
</dbReference>
<dbReference type="EC" id="4.1.1.36" evidence="3"/>
<comment type="cofactor">
    <cofactor evidence="3">
        <name>Mg(2+)</name>
        <dbReference type="ChEBI" id="CHEBI:18420"/>
    </cofactor>
</comment>
<dbReference type="STRING" id="1188229.GlitD10_2107"/>
<keyword evidence="3 4" id="KW-0285">Flavoprotein</keyword>
<dbReference type="SUPFAM" id="SSF52507">
    <property type="entry name" value="Homo-oligomeric flavin-containing Cys decarboxylases, HFCD"/>
    <property type="match status" value="1"/>
</dbReference>
<feature type="binding site" evidence="3">
    <location>
        <position position="278"/>
    </location>
    <ligand>
        <name>CTP</name>
        <dbReference type="ChEBI" id="CHEBI:37563"/>
    </ligand>
</feature>
<comment type="catalytic activity">
    <reaction evidence="3 4">
        <text>N-[(R)-4-phosphopantothenoyl]-L-cysteine + H(+) = (R)-4'-phosphopantetheine + CO2</text>
        <dbReference type="Rhea" id="RHEA:16793"/>
        <dbReference type="ChEBI" id="CHEBI:15378"/>
        <dbReference type="ChEBI" id="CHEBI:16526"/>
        <dbReference type="ChEBI" id="CHEBI:59458"/>
        <dbReference type="ChEBI" id="CHEBI:61723"/>
        <dbReference type="EC" id="4.1.1.36"/>
    </reaction>
</comment>
<keyword evidence="2 3" id="KW-0456">Lyase</keyword>
<name>A0A1J0AES1_9CYAN</name>
<dbReference type="NCBIfam" id="TIGR00521">
    <property type="entry name" value="coaBC_dfp"/>
    <property type="match status" value="1"/>
</dbReference>
<feature type="binding site" evidence="3">
    <location>
        <position position="323"/>
    </location>
    <ligand>
        <name>CTP</name>
        <dbReference type="ChEBI" id="CHEBI:37563"/>
    </ligand>
</feature>
<gene>
    <name evidence="7" type="primary">dfp</name>
    <name evidence="3" type="synonym">coaBC</name>
    <name evidence="7" type="ORF">GlitD10_2107</name>
</gene>
<feature type="domain" description="DNA/pantothenate metabolism flavoprotein C-terminal" evidence="6">
    <location>
        <begin position="188"/>
        <end position="392"/>
    </location>
</feature>
<dbReference type="InterPro" id="IPR036551">
    <property type="entry name" value="Flavin_trans-like"/>
</dbReference>
<evidence type="ECO:0000259" key="5">
    <source>
        <dbReference type="Pfam" id="PF02441"/>
    </source>
</evidence>
<dbReference type="AlphaFoldDB" id="A0A1J0AES1"/>
<dbReference type="EMBL" id="CP017675">
    <property type="protein sequence ID" value="APB34436.1"/>
    <property type="molecule type" value="Genomic_DNA"/>
</dbReference>
<keyword evidence="3" id="KW-0479">Metal-binding</keyword>
<dbReference type="SUPFAM" id="SSF102645">
    <property type="entry name" value="CoaB-like"/>
    <property type="match status" value="1"/>
</dbReference>
<dbReference type="InterPro" id="IPR003382">
    <property type="entry name" value="Flavoprotein"/>
</dbReference>
<evidence type="ECO:0000259" key="6">
    <source>
        <dbReference type="Pfam" id="PF04127"/>
    </source>
</evidence>
<dbReference type="HAMAP" id="MF_02225">
    <property type="entry name" value="CoaBC"/>
    <property type="match status" value="1"/>
</dbReference>
<comment type="function">
    <text evidence="4">Catalyzes two steps in the biosynthesis of coenzyme A. In the first step cysteine is conjugated to 4'-phosphopantothenate to form 4-phosphopantothenoylcysteine, in the latter compound is decarboxylated to form 4'-phosphopantotheine.</text>
</comment>
<feature type="domain" description="Flavoprotein" evidence="5">
    <location>
        <begin position="3"/>
        <end position="174"/>
    </location>
</feature>
<comment type="similarity">
    <text evidence="3 4">In the N-terminal section; belongs to the HFCD (homo-oligomeric flavin containing Cys decarboxylase) superfamily.</text>
</comment>
<comment type="cofactor">
    <cofactor evidence="3">
        <name>FMN</name>
        <dbReference type="ChEBI" id="CHEBI:58210"/>
    </cofactor>
    <text evidence="3">Binds 1 FMN per subunit.</text>
</comment>
<keyword evidence="3 4" id="KW-0436">Ligase</keyword>
<dbReference type="EC" id="6.3.2.5" evidence="3"/>
<feature type="binding site" evidence="3">
    <location>
        <position position="288"/>
    </location>
    <ligand>
        <name>CTP</name>
        <dbReference type="ChEBI" id="CHEBI:37563"/>
    </ligand>
</feature>
<keyword evidence="3" id="KW-0511">Multifunctional enzyme</keyword>
<evidence type="ECO:0000256" key="2">
    <source>
        <dbReference type="ARBA" id="ARBA00023239"/>
    </source>
</evidence>
<dbReference type="GO" id="GO:0071513">
    <property type="term" value="C:phosphopantothenoylcysteine decarboxylase complex"/>
    <property type="evidence" value="ECO:0007669"/>
    <property type="project" value="TreeGrafter"/>
</dbReference>
<dbReference type="Proteomes" id="UP000180235">
    <property type="component" value="Chromosome"/>
</dbReference>
<dbReference type="GO" id="GO:0046872">
    <property type="term" value="F:metal ion binding"/>
    <property type="evidence" value="ECO:0007669"/>
    <property type="project" value="UniProtKB-KW"/>
</dbReference>
<comment type="similarity">
    <text evidence="3 4">In the C-terminal section; belongs to the PPC synthetase family.</text>
</comment>
<protein>
    <recommendedName>
        <fullName evidence="3">Coenzyme A biosynthesis bifunctional protein CoaBC</fullName>
    </recommendedName>
    <alternativeName>
        <fullName evidence="3">DNA/pantothenate metabolism flavoprotein</fullName>
    </alternativeName>
    <alternativeName>
        <fullName evidence="3">Phosphopantothenoylcysteine synthetase/decarboxylase</fullName>
        <shortName evidence="3">PPCS-PPCDC</shortName>
    </alternativeName>
    <domain>
        <recommendedName>
            <fullName evidence="3">Phosphopantothenoylcysteine decarboxylase</fullName>
            <shortName evidence="3">PPC decarboxylase</shortName>
            <shortName evidence="3">PPC-DC</shortName>
            <ecNumber evidence="3">4.1.1.36</ecNumber>
        </recommendedName>
        <alternativeName>
            <fullName evidence="3">CoaC</fullName>
        </alternativeName>
    </domain>
    <domain>
        <recommendedName>
            <fullName evidence="3">Phosphopantothenate--cysteine ligase</fullName>
            <ecNumber evidence="3">6.3.2.5</ecNumber>
        </recommendedName>
        <alternativeName>
            <fullName evidence="3">CoaB</fullName>
        </alternativeName>
        <alternativeName>
            <fullName evidence="3">Phosphopantothenoylcysteine synthetase</fullName>
            <shortName evidence="3">PPC synthetase</shortName>
            <shortName evidence="3">PPC-S</shortName>
        </alternativeName>
    </domain>
</protein>
<dbReference type="GO" id="GO:0010181">
    <property type="term" value="F:FMN binding"/>
    <property type="evidence" value="ECO:0007669"/>
    <property type="project" value="UniProtKB-UniRule"/>
</dbReference>
<dbReference type="InterPro" id="IPR007085">
    <property type="entry name" value="DNA/pantothenate-metab_flavo_C"/>
</dbReference>
<comment type="catalytic activity">
    <reaction evidence="3 4">
        <text>(R)-4'-phosphopantothenate + L-cysteine + CTP = N-[(R)-4-phosphopantothenoyl]-L-cysteine + CMP + diphosphate + H(+)</text>
        <dbReference type="Rhea" id="RHEA:19397"/>
        <dbReference type="ChEBI" id="CHEBI:10986"/>
        <dbReference type="ChEBI" id="CHEBI:15378"/>
        <dbReference type="ChEBI" id="CHEBI:33019"/>
        <dbReference type="ChEBI" id="CHEBI:35235"/>
        <dbReference type="ChEBI" id="CHEBI:37563"/>
        <dbReference type="ChEBI" id="CHEBI:59458"/>
        <dbReference type="ChEBI" id="CHEBI:60377"/>
        <dbReference type="EC" id="6.3.2.5"/>
    </reaction>
</comment>
<evidence type="ECO:0000256" key="1">
    <source>
        <dbReference type="ARBA" id="ARBA00022793"/>
    </source>
</evidence>
<dbReference type="PANTHER" id="PTHR14359:SF6">
    <property type="entry name" value="PHOSPHOPANTOTHENOYLCYSTEINE DECARBOXYLASE"/>
    <property type="match status" value="1"/>
</dbReference>
<keyword evidence="1 3" id="KW-0210">Decarboxylase</keyword>
<organism evidence="7 8">
    <name type="scientific">Gloeomargarita lithophora Alchichica-D10</name>
    <dbReference type="NCBI Taxonomy" id="1188229"/>
    <lineage>
        <taxon>Bacteria</taxon>
        <taxon>Bacillati</taxon>
        <taxon>Cyanobacteriota</taxon>
        <taxon>Cyanophyceae</taxon>
        <taxon>Gloeomargaritales</taxon>
        <taxon>Gloeomargaritaceae</taxon>
        <taxon>Gloeomargarita</taxon>
    </lineage>
</organism>
<feature type="region of interest" description="Phosphopantothenoylcysteine decarboxylase" evidence="3">
    <location>
        <begin position="1"/>
        <end position="189"/>
    </location>
</feature>